<organism evidence="2 3">
    <name type="scientific">Streptomyces griseoaurantiacus</name>
    <dbReference type="NCBI Taxonomy" id="68213"/>
    <lineage>
        <taxon>Bacteria</taxon>
        <taxon>Bacillati</taxon>
        <taxon>Actinomycetota</taxon>
        <taxon>Actinomycetes</taxon>
        <taxon>Kitasatosporales</taxon>
        <taxon>Streptomycetaceae</taxon>
        <taxon>Streptomyces</taxon>
        <taxon>Streptomyces aurantiacus group</taxon>
    </lineage>
</organism>
<accession>A0ABZ1UYA2</accession>
<name>A0ABZ1UYA2_9ACTN</name>
<gene>
    <name evidence="2" type="ORF">OHN36_08495</name>
</gene>
<dbReference type="Proteomes" id="UP001432161">
    <property type="component" value="Chromosome"/>
</dbReference>
<evidence type="ECO:0000313" key="2">
    <source>
        <dbReference type="EMBL" id="WUR37220.1"/>
    </source>
</evidence>
<sequence length="927" mass="103143">MTDSLATAEASDNSLSRRVAVDDGAAVSFTEERSGVIRTYDLAALPMPHWHGVLARAFTAVLNLGAIRTLKSADAAFWPIGRFLSHLESLVQSPRDLADLTPEHLNGYYRHESLHTTQKAARTQMWQIGRLLRHVEPATMLSIDMRAYLAKARQTPKIPVQAALPGNSLTVQFTDHDGVMFDFDFATLPFPAWQATLADAFTAMLQAAQGTSRRTAQRPFDALRRFLTGLEALPQPPASLGELTVEHLEDFHQQVRSELAPGAPPIHFTSLRRLLMHISPYEQLSTELRHRLEQITYQPEGPAETPRPARPGTGRTSAMPDGPYEAPAPREDAARTLKVHFTGEDGRTFEYDLSKLRHPPFHPYFASAFAHRTGPTGSLRTRASADGDFTAMRQFLGFIAALPNPPKSIGELSPRHLDRFRFEKLRTTTEAGVRTQMVLIHAILRAITPRDVLSEDLREYLGRRNLVSKLKTAPVPGYSDREFKAILSAARSDVVAIRDRIRAGEKLLATYRSAPDSLDADDQVLGMHLDEMDRTGRVPLARSTDQLWQNVMKGRLTMARRLFLTDPDITPLLVLGTCLTGRNGETLKELPPTHRLVEDRAVAITLTKRRRGKSDTRETVYWETGASDSRQLHTPGGFYLLLHQLTDRGRRFSGGNRIWSIWAGLSGARGHNWDSKDVNFGHVDPFASTLARVLNLSEWGTRHDLTSDDGKPLKITVNRIKTTVEVRTTKAMGGHLPSASRTNTLDVSFQHYLQGDPVVRAWAEEIMTTALEEAESTARQFKPRVLDTATEQALRDGSRTADSLGITPQALTEALDGKRDTLANSCLDIEHGPFDEGRCGVSFLTCLRCPNALITRQHLPALLALVDELEHARQQMPLDAWVTEHGRTWLALTRLILPKFTDAQRAQAATSKPAELVLDLLDGPKES</sequence>
<dbReference type="EMBL" id="CP108330">
    <property type="protein sequence ID" value="WUR37220.1"/>
    <property type="molecule type" value="Genomic_DNA"/>
</dbReference>
<proteinExistence type="predicted"/>
<feature type="region of interest" description="Disordered" evidence="1">
    <location>
        <begin position="296"/>
        <end position="331"/>
    </location>
</feature>
<keyword evidence="3" id="KW-1185">Reference proteome</keyword>
<evidence type="ECO:0000313" key="3">
    <source>
        <dbReference type="Proteomes" id="UP001432161"/>
    </source>
</evidence>
<protein>
    <submittedName>
        <fullName evidence="2">Uncharacterized protein</fullName>
    </submittedName>
</protein>
<evidence type="ECO:0000256" key="1">
    <source>
        <dbReference type="SAM" id="MobiDB-lite"/>
    </source>
</evidence>
<reference evidence="2" key="1">
    <citation type="submission" date="2022-10" db="EMBL/GenBank/DDBJ databases">
        <title>The complete genomes of actinobacterial strains from the NBC collection.</title>
        <authorList>
            <person name="Joergensen T.S."/>
            <person name="Alvarez Arevalo M."/>
            <person name="Sterndorff E.B."/>
            <person name="Faurdal D."/>
            <person name="Vuksanovic O."/>
            <person name="Mourched A.-S."/>
            <person name="Charusanti P."/>
            <person name="Shaw S."/>
            <person name="Blin K."/>
            <person name="Weber T."/>
        </authorList>
    </citation>
    <scope>NUCLEOTIDE SEQUENCE</scope>
    <source>
        <strain evidence="2">NBC_00489</strain>
    </source>
</reference>